<sequence length="43" mass="5085">MRFFRLLGSAAGEPAPVRTFTQTLSYANHMMEYRFLTQETREE</sequence>
<comment type="caution">
    <text evidence="1">The sequence shown here is derived from an EMBL/GenBank/DDBJ whole genome shotgun (WGS) entry which is preliminary data.</text>
</comment>
<evidence type="ECO:0000313" key="1">
    <source>
        <dbReference type="EMBL" id="KYD33948.1"/>
    </source>
</evidence>
<dbReference type="EMBL" id="LQYY01000072">
    <property type="protein sequence ID" value="KYD33948.1"/>
    <property type="molecule type" value="Genomic_DNA"/>
</dbReference>
<gene>
    <name evidence="1" type="ORF">B4114_0705</name>
</gene>
<reference evidence="1 2" key="1">
    <citation type="submission" date="2016-01" db="EMBL/GenBank/DDBJ databases">
        <title>Draft Genome Sequences of Seven Thermophilic Sporeformers Isolated from Foods.</title>
        <authorList>
            <person name="Berendsen E.M."/>
            <person name="Wells-Bennik M.H."/>
            <person name="Krawcyk A.O."/>
            <person name="De Jong A."/>
            <person name="Holsappel S."/>
            <person name="Eijlander R.T."/>
            <person name="Kuipers O.P."/>
        </authorList>
    </citation>
    <scope>NUCLEOTIDE SEQUENCE [LARGE SCALE GENOMIC DNA]</scope>
    <source>
        <strain evidence="1 2">B4114</strain>
    </source>
</reference>
<proteinExistence type="predicted"/>
<dbReference type="PATRIC" id="fig|1422.17.peg.61"/>
<name>A0A150NBA6_GEOSE</name>
<dbReference type="Proteomes" id="UP000075517">
    <property type="component" value="Unassembled WGS sequence"/>
</dbReference>
<protein>
    <submittedName>
        <fullName evidence="1">Uncharacterized protein</fullName>
    </submittedName>
</protein>
<accession>A0A150NBA6</accession>
<dbReference type="AlphaFoldDB" id="A0A150NBA6"/>
<organism evidence="1 2">
    <name type="scientific">Geobacillus stearothermophilus</name>
    <name type="common">Bacillus stearothermophilus</name>
    <dbReference type="NCBI Taxonomy" id="1422"/>
    <lineage>
        <taxon>Bacteria</taxon>
        <taxon>Bacillati</taxon>
        <taxon>Bacillota</taxon>
        <taxon>Bacilli</taxon>
        <taxon>Bacillales</taxon>
        <taxon>Anoxybacillaceae</taxon>
        <taxon>Geobacillus</taxon>
    </lineage>
</organism>
<evidence type="ECO:0000313" key="2">
    <source>
        <dbReference type="Proteomes" id="UP000075517"/>
    </source>
</evidence>